<evidence type="ECO:0000313" key="2">
    <source>
        <dbReference type="EMBL" id="THG12723.1"/>
    </source>
</evidence>
<comment type="caution">
    <text evidence="2">The sequence shown here is derived from an EMBL/GenBank/DDBJ whole genome shotgun (WGS) entry which is preliminary data.</text>
</comment>
<proteinExistence type="predicted"/>
<gene>
    <name evidence="2" type="ORF">TEA_026850</name>
</gene>
<keyword evidence="3" id="KW-1185">Reference proteome</keyword>
<keyword evidence="1" id="KW-0175">Coiled coil</keyword>
<sequence length="284" mass="31718">MGQKSKSTKVPKAMATMAVKPLQSFIFSFQIASPLSCRTPLSLLDLSSTAKETPTLRFPLFASHPLSQPPENLNPSMEIVAPQLKMQSLSSRKKARAITRRSERLRNLAPPAQNQEIESMVVEEINLCESEKEDEPHVEENPPNSMPAQQRLEEKINYLAAERHFRGDSPAVDHKYKSLYFDLQQKIEALTKENQELSKKLDVALGKIEVYEETRRASSDVLEKFKDVILISNLAKATETAMNLSSQAILAGFSSPRVADEPNAAVELQASAKRKKQSKGNEDN</sequence>
<evidence type="ECO:0000256" key="1">
    <source>
        <dbReference type="SAM" id="Coils"/>
    </source>
</evidence>
<protein>
    <submittedName>
        <fullName evidence="2">Uncharacterized protein</fullName>
    </submittedName>
</protein>
<reference evidence="2 3" key="1">
    <citation type="journal article" date="2018" name="Proc. Natl. Acad. Sci. U.S.A.">
        <title>Draft genome sequence of Camellia sinensis var. sinensis provides insights into the evolution of the tea genome and tea quality.</title>
        <authorList>
            <person name="Wei C."/>
            <person name="Yang H."/>
            <person name="Wang S."/>
            <person name="Zhao J."/>
            <person name="Liu C."/>
            <person name="Gao L."/>
            <person name="Xia E."/>
            <person name="Lu Y."/>
            <person name="Tai Y."/>
            <person name="She G."/>
            <person name="Sun J."/>
            <person name="Cao H."/>
            <person name="Tong W."/>
            <person name="Gao Q."/>
            <person name="Li Y."/>
            <person name="Deng W."/>
            <person name="Jiang X."/>
            <person name="Wang W."/>
            <person name="Chen Q."/>
            <person name="Zhang S."/>
            <person name="Li H."/>
            <person name="Wu J."/>
            <person name="Wang P."/>
            <person name="Li P."/>
            <person name="Shi C."/>
            <person name="Zheng F."/>
            <person name="Jian J."/>
            <person name="Huang B."/>
            <person name="Shan D."/>
            <person name="Shi M."/>
            <person name="Fang C."/>
            <person name="Yue Y."/>
            <person name="Li F."/>
            <person name="Li D."/>
            <person name="Wei S."/>
            <person name="Han B."/>
            <person name="Jiang C."/>
            <person name="Yin Y."/>
            <person name="Xia T."/>
            <person name="Zhang Z."/>
            <person name="Bennetzen J.L."/>
            <person name="Zhao S."/>
            <person name="Wan X."/>
        </authorList>
    </citation>
    <scope>NUCLEOTIDE SEQUENCE [LARGE SCALE GENOMIC DNA]</scope>
    <source>
        <strain evidence="3">cv. Shuchazao</strain>
        <tissue evidence="2">Leaf</tissue>
    </source>
</reference>
<name>A0A4S4E9C0_CAMSN</name>
<dbReference type="PANTHER" id="PTHR38936:SF1">
    <property type="entry name" value="DUF641 DOMAIN-CONTAINING PROTEIN"/>
    <property type="match status" value="1"/>
</dbReference>
<dbReference type="Proteomes" id="UP000306102">
    <property type="component" value="Unassembled WGS sequence"/>
</dbReference>
<evidence type="ECO:0000313" key="3">
    <source>
        <dbReference type="Proteomes" id="UP000306102"/>
    </source>
</evidence>
<dbReference type="EMBL" id="SDRB02006393">
    <property type="protein sequence ID" value="THG12723.1"/>
    <property type="molecule type" value="Genomic_DNA"/>
</dbReference>
<dbReference type="PANTHER" id="PTHR38936">
    <property type="entry name" value="TITIN-LIKE ISOFORM X2"/>
    <property type="match status" value="1"/>
</dbReference>
<feature type="coiled-coil region" evidence="1">
    <location>
        <begin position="180"/>
        <end position="214"/>
    </location>
</feature>
<dbReference type="AlphaFoldDB" id="A0A4S4E9C0"/>
<organism evidence="2 3">
    <name type="scientific">Camellia sinensis var. sinensis</name>
    <name type="common">China tea</name>
    <dbReference type="NCBI Taxonomy" id="542762"/>
    <lineage>
        <taxon>Eukaryota</taxon>
        <taxon>Viridiplantae</taxon>
        <taxon>Streptophyta</taxon>
        <taxon>Embryophyta</taxon>
        <taxon>Tracheophyta</taxon>
        <taxon>Spermatophyta</taxon>
        <taxon>Magnoliopsida</taxon>
        <taxon>eudicotyledons</taxon>
        <taxon>Gunneridae</taxon>
        <taxon>Pentapetalae</taxon>
        <taxon>asterids</taxon>
        <taxon>Ericales</taxon>
        <taxon>Theaceae</taxon>
        <taxon>Camellia</taxon>
    </lineage>
</organism>
<accession>A0A4S4E9C0</accession>